<keyword evidence="1" id="KW-0175">Coiled coil</keyword>
<evidence type="ECO:0000313" key="2">
    <source>
        <dbReference type="EMBL" id="KAH7976073.1"/>
    </source>
</evidence>
<protein>
    <recommendedName>
        <fullName evidence="4">Tick transposon</fullName>
    </recommendedName>
</protein>
<evidence type="ECO:0008006" key="4">
    <source>
        <dbReference type="Google" id="ProtNLM"/>
    </source>
</evidence>
<evidence type="ECO:0000256" key="1">
    <source>
        <dbReference type="SAM" id="Coils"/>
    </source>
</evidence>
<evidence type="ECO:0000313" key="3">
    <source>
        <dbReference type="Proteomes" id="UP000821837"/>
    </source>
</evidence>
<dbReference type="VEuPathDB" id="VectorBase:RSAN_040482"/>
<dbReference type="EMBL" id="JABSTV010001246">
    <property type="protein sequence ID" value="KAH7976073.1"/>
    <property type="molecule type" value="Genomic_DNA"/>
</dbReference>
<reference evidence="2" key="1">
    <citation type="journal article" date="2020" name="Cell">
        <title>Large-Scale Comparative Analyses of Tick Genomes Elucidate Their Genetic Diversity and Vector Capacities.</title>
        <authorList>
            <consortium name="Tick Genome and Microbiome Consortium (TIGMIC)"/>
            <person name="Jia N."/>
            <person name="Wang J."/>
            <person name="Shi W."/>
            <person name="Du L."/>
            <person name="Sun Y."/>
            <person name="Zhan W."/>
            <person name="Jiang J.F."/>
            <person name="Wang Q."/>
            <person name="Zhang B."/>
            <person name="Ji P."/>
            <person name="Bell-Sakyi L."/>
            <person name="Cui X.M."/>
            <person name="Yuan T.T."/>
            <person name="Jiang B.G."/>
            <person name="Yang W.F."/>
            <person name="Lam T.T."/>
            <person name="Chang Q.C."/>
            <person name="Ding S.J."/>
            <person name="Wang X.J."/>
            <person name="Zhu J.G."/>
            <person name="Ruan X.D."/>
            <person name="Zhao L."/>
            <person name="Wei J.T."/>
            <person name="Ye R.Z."/>
            <person name="Que T.C."/>
            <person name="Du C.H."/>
            <person name="Zhou Y.H."/>
            <person name="Cheng J.X."/>
            <person name="Dai P.F."/>
            <person name="Guo W.B."/>
            <person name="Han X.H."/>
            <person name="Huang E.J."/>
            <person name="Li L.F."/>
            <person name="Wei W."/>
            <person name="Gao Y.C."/>
            <person name="Liu J.Z."/>
            <person name="Shao H.Z."/>
            <person name="Wang X."/>
            <person name="Wang C.C."/>
            <person name="Yang T.C."/>
            <person name="Huo Q.B."/>
            <person name="Li W."/>
            <person name="Chen H.Y."/>
            <person name="Chen S.E."/>
            <person name="Zhou L.G."/>
            <person name="Ni X.B."/>
            <person name="Tian J.H."/>
            <person name="Sheng Y."/>
            <person name="Liu T."/>
            <person name="Pan Y.S."/>
            <person name="Xia L.Y."/>
            <person name="Li J."/>
            <person name="Zhao F."/>
            <person name="Cao W.C."/>
        </authorList>
    </citation>
    <scope>NUCLEOTIDE SEQUENCE</scope>
    <source>
        <strain evidence="2">Rsan-2018</strain>
    </source>
</reference>
<reference evidence="2" key="2">
    <citation type="submission" date="2021-09" db="EMBL/GenBank/DDBJ databases">
        <authorList>
            <person name="Jia N."/>
            <person name="Wang J."/>
            <person name="Shi W."/>
            <person name="Du L."/>
            <person name="Sun Y."/>
            <person name="Zhan W."/>
            <person name="Jiang J."/>
            <person name="Wang Q."/>
            <person name="Zhang B."/>
            <person name="Ji P."/>
            <person name="Sakyi L.B."/>
            <person name="Cui X."/>
            <person name="Yuan T."/>
            <person name="Jiang B."/>
            <person name="Yang W."/>
            <person name="Lam T.T.-Y."/>
            <person name="Chang Q."/>
            <person name="Ding S."/>
            <person name="Wang X."/>
            <person name="Zhu J."/>
            <person name="Ruan X."/>
            <person name="Zhao L."/>
            <person name="Wei J."/>
            <person name="Que T."/>
            <person name="Du C."/>
            <person name="Cheng J."/>
            <person name="Dai P."/>
            <person name="Han X."/>
            <person name="Huang E."/>
            <person name="Gao Y."/>
            <person name="Liu J."/>
            <person name="Shao H."/>
            <person name="Ye R."/>
            <person name="Li L."/>
            <person name="Wei W."/>
            <person name="Wang X."/>
            <person name="Wang C."/>
            <person name="Huo Q."/>
            <person name="Li W."/>
            <person name="Guo W."/>
            <person name="Chen H."/>
            <person name="Chen S."/>
            <person name="Zhou L."/>
            <person name="Zhou L."/>
            <person name="Ni X."/>
            <person name="Tian J."/>
            <person name="Zhou Y."/>
            <person name="Sheng Y."/>
            <person name="Liu T."/>
            <person name="Pan Y."/>
            <person name="Xia L."/>
            <person name="Li J."/>
            <person name="Zhao F."/>
            <person name="Cao W."/>
        </authorList>
    </citation>
    <scope>NUCLEOTIDE SEQUENCE</scope>
    <source>
        <strain evidence="2">Rsan-2018</strain>
        <tissue evidence="2">Larvae</tissue>
    </source>
</reference>
<comment type="caution">
    <text evidence="2">The sequence shown here is derived from an EMBL/GenBank/DDBJ whole genome shotgun (WGS) entry which is preliminary data.</text>
</comment>
<sequence>MFRYPHKFTDKRPEAAGSSCSKYILEQEARESGAPNARMVIRDGTAPLVIRSIDPGVSLSDVSSKYIGRSLEEIAGERLSNAFFSNRGCLTAYVKSTSAFRRLRTITSLSGVPVSADFPRWFHKNAGKLKDVPERYTEKNLMNRLYDMGVINVRRQVNHIQLPDGRVQVKPTHQVVVHFGPDRVVPSQVKLGFNLYEVHPYVPPPVQCSRCQEMHHVAKSCPNETRCKVCAGPHTYKLCTVSKGRLMRCANCGGGHTATYARCPAKMREVRRLYRERLAEMNRQRARLRELDEQREAEEMENSSQYSRYFVFD</sequence>
<proteinExistence type="predicted"/>
<dbReference type="Proteomes" id="UP000821837">
    <property type="component" value="Chromosome 10"/>
</dbReference>
<accession>A0A9D4QG19</accession>
<dbReference type="AlphaFoldDB" id="A0A9D4QG19"/>
<name>A0A9D4QG19_RHISA</name>
<feature type="coiled-coil region" evidence="1">
    <location>
        <begin position="271"/>
        <end position="303"/>
    </location>
</feature>
<keyword evidence="3" id="KW-1185">Reference proteome</keyword>
<gene>
    <name evidence="2" type="ORF">HPB52_008614</name>
</gene>
<organism evidence="2 3">
    <name type="scientific">Rhipicephalus sanguineus</name>
    <name type="common">Brown dog tick</name>
    <name type="synonym">Ixodes sanguineus</name>
    <dbReference type="NCBI Taxonomy" id="34632"/>
    <lineage>
        <taxon>Eukaryota</taxon>
        <taxon>Metazoa</taxon>
        <taxon>Ecdysozoa</taxon>
        <taxon>Arthropoda</taxon>
        <taxon>Chelicerata</taxon>
        <taxon>Arachnida</taxon>
        <taxon>Acari</taxon>
        <taxon>Parasitiformes</taxon>
        <taxon>Ixodida</taxon>
        <taxon>Ixodoidea</taxon>
        <taxon>Ixodidae</taxon>
        <taxon>Rhipicephalinae</taxon>
        <taxon>Rhipicephalus</taxon>
        <taxon>Rhipicephalus</taxon>
    </lineage>
</organism>